<dbReference type="EMBL" id="BDGG01000015">
    <property type="protein sequence ID" value="GAV07288.1"/>
    <property type="molecule type" value="Genomic_DNA"/>
</dbReference>
<comment type="caution">
    <text evidence="1">The sequence shown here is derived from an EMBL/GenBank/DDBJ whole genome shotgun (WGS) entry which is preliminary data.</text>
</comment>
<sequence length="158" mass="18272">LFHLLLSRSIRDFFVATAKTQHVWTFARVTFFYELLRKIWKNPLQIRTDNSADEKPGQEVVLSNNNCPSDTGEKLATPIRMFFCCVPVSKKRRTRLRSRKQGAGGRFSEFCDEYRILRTGTDKLSRMYQVKGKLVCPFSCSRMVVRSAVRVSCGVMHL</sequence>
<protein>
    <submittedName>
        <fullName evidence="1">Uncharacterized protein</fullName>
    </submittedName>
</protein>
<reference evidence="1 2" key="1">
    <citation type="journal article" date="2016" name="Nat. Commun.">
        <title>Extremotolerant tardigrade genome and improved radiotolerance of human cultured cells by tardigrade-unique protein.</title>
        <authorList>
            <person name="Hashimoto T."/>
            <person name="Horikawa D.D."/>
            <person name="Saito Y."/>
            <person name="Kuwahara H."/>
            <person name="Kozuka-Hata H."/>
            <person name="Shin-I T."/>
            <person name="Minakuchi Y."/>
            <person name="Ohishi K."/>
            <person name="Motoyama A."/>
            <person name="Aizu T."/>
            <person name="Enomoto A."/>
            <person name="Kondo K."/>
            <person name="Tanaka S."/>
            <person name="Hara Y."/>
            <person name="Koshikawa S."/>
            <person name="Sagara H."/>
            <person name="Miura T."/>
            <person name="Yokobori S."/>
            <person name="Miyagawa K."/>
            <person name="Suzuki Y."/>
            <person name="Kubo T."/>
            <person name="Oyama M."/>
            <person name="Kohara Y."/>
            <person name="Fujiyama A."/>
            <person name="Arakawa K."/>
            <person name="Katayama T."/>
            <person name="Toyoda A."/>
            <person name="Kunieda T."/>
        </authorList>
    </citation>
    <scope>NUCLEOTIDE SEQUENCE [LARGE SCALE GENOMIC DNA]</scope>
    <source>
        <strain evidence="1 2">YOKOZUNA-1</strain>
    </source>
</reference>
<dbReference type="Proteomes" id="UP000186922">
    <property type="component" value="Unassembled WGS sequence"/>
</dbReference>
<organism evidence="1 2">
    <name type="scientific">Ramazzottius varieornatus</name>
    <name type="common">Water bear</name>
    <name type="synonym">Tardigrade</name>
    <dbReference type="NCBI Taxonomy" id="947166"/>
    <lineage>
        <taxon>Eukaryota</taxon>
        <taxon>Metazoa</taxon>
        <taxon>Ecdysozoa</taxon>
        <taxon>Tardigrada</taxon>
        <taxon>Eutardigrada</taxon>
        <taxon>Parachela</taxon>
        <taxon>Hypsibioidea</taxon>
        <taxon>Ramazzottiidae</taxon>
        <taxon>Ramazzottius</taxon>
    </lineage>
</organism>
<keyword evidence="2" id="KW-1185">Reference proteome</keyword>
<evidence type="ECO:0000313" key="2">
    <source>
        <dbReference type="Proteomes" id="UP000186922"/>
    </source>
</evidence>
<evidence type="ECO:0000313" key="1">
    <source>
        <dbReference type="EMBL" id="GAV07288.1"/>
    </source>
</evidence>
<dbReference type="AlphaFoldDB" id="A0A1D1W528"/>
<accession>A0A1D1W528</accession>
<feature type="non-terminal residue" evidence="1">
    <location>
        <position position="1"/>
    </location>
</feature>
<name>A0A1D1W528_RAMVA</name>
<gene>
    <name evidence="1" type="primary">RvY_17145-1</name>
    <name evidence="1" type="synonym">RvY_17145.1</name>
    <name evidence="1" type="ORF">RvY_17145</name>
</gene>
<proteinExistence type="predicted"/>